<comment type="caution">
    <text evidence="2">The sequence shown here is derived from an EMBL/GenBank/DDBJ whole genome shotgun (WGS) entry which is preliminary data.</text>
</comment>
<organism evidence="2 3">
    <name type="scientific">Chelatococcus reniformis</name>
    <dbReference type="NCBI Taxonomy" id="1494448"/>
    <lineage>
        <taxon>Bacteria</taxon>
        <taxon>Pseudomonadati</taxon>
        <taxon>Pseudomonadota</taxon>
        <taxon>Alphaproteobacteria</taxon>
        <taxon>Hyphomicrobiales</taxon>
        <taxon>Chelatococcaceae</taxon>
        <taxon>Chelatococcus</taxon>
    </lineage>
</organism>
<dbReference type="RefSeq" id="WP_188611838.1">
    <property type="nucleotide sequence ID" value="NZ_BMGG01000009.1"/>
</dbReference>
<protein>
    <recommendedName>
        <fullName evidence="1">DUF1156 domain-containing protein</fullName>
    </recommendedName>
</protein>
<proteinExistence type="predicted"/>
<evidence type="ECO:0000313" key="3">
    <source>
        <dbReference type="Proteomes" id="UP000637002"/>
    </source>
</evidence>
<dbReference type="InterPro" id="IPR009537">
    <property type="entry name" value="DUF1156"/>
</dbReference>
<dbReference type="SUPFAM" id="SSF53335">
    <property type="entry name" value="S-adenosyl-L-methionine-dependent methyltransferases"/>
    <property type="match status" value="1"/>
</dbReference>
<feature type="domain" description="DUF1156" evidence="1">
    <location>
        <begin position="13"/>
        <end position="84"/>
    </location>
</feature>
<dbReference type="AlphaFoldDB" id="A0A916UTA8"/>
<dbReference type="InterPro" id="IPR029063">
    <property type="entry name" value="SAM-dependent_MTases_sf"/>
</dbReference>
<evidence type="ECO:0000259" key="1">
    <source>
        <dbReference type="Pfam" id="PF06634"/>
    </source>
</evidence>
<accession>A0A916UTA8</accession>
<reference evidence="2" key="1">
    <citation type="journal article" date="2014" name="Int. J. Syst. Evol. Microbiol.">
        <title>Complete genome sequence of Corynebacterium casei LMG S-19264T (=DSM 44701T), isolated from a smear-ripened cheese.</title>
        <authorList>
            <consortium name="US DOE Joint Genome Institute (JGI-PGF)"/>
            <person name="Walter F."/>
            <person name="Albersmeier A."/>
            <person name="Kalinowski J."/>
            <person name="Ruckert C."/>
        </authorList>
    </citation>
    <scope>NUCLEOTIDE SEQUENCE</scope>
    <source>
        <strain evidence="2">CGMCC 1.12919</strain>
    </source>
</reference>
<evidence type="ECO:0000313" key="2">
    <source>
        <dbReference type="EMBL" id="GGC85683.1"/>
    </source>
</evidence>
<gene>
    <name evidence="2" type="ORF">GCM10010994_49460</name>
</gene>
<dbReference type="EMBL" id="BMGG01000009">
    <property type="protein sequence ID" value="GGC85683.1"/>
    <property type="molecule type" value="Genomic_DNA"/>
</dbReference>
<name>A0A916UTA8_9HYPH</name>
<dbReference type="Pfam" id="PF06634">
    <property type="entry name" value="DUF1156"/>
    <property type="match status" value="1"/>
</dbReference>
<dbReference type="Proteomes" id="UP000637002">
    <property type="component" value="Unassembled WGS sequence"/>
</dbReference>
<keyword evidence="3" id="KW-1185">Reference proteome</keyword>
<sequence>MTTQYKKKLIEVAIPLEKINEASAREKSIRHGHPSTLHLWWARRPLAACRAVLFAQLVDDPSSDLEKFPTHNAQEVERKRLFGIIEELVKWENSTNEEVLERARAEIRKSCGGELPPVYDPFSGGGSIPLEAQRLGLPAYGSDLNPVAVMIGKAMIEIPPKFKDKEPIHPGAKDRQFYRNAEGLAEDVKYYGEWMREKAWGRIGHLYPQVDLPKEQGGGKATVVAWIWARTVSSPDPAFAGVQVPLVRSFQLSDSAWVEPIVNGKQYSFQVRTGGLPAANKLEGTVNRHGGKCLFTNSAMPLNYIREAARKNGLGQRLMAVVVEGVRGRVFVSPTSEMEQAAFLSEPEWLPEELVTTPSHEVDRLPMYGMTTWGEAFTKRQATALTTFVDVAKDLKSQIIKDLEAGGVKNSIDATEYANAVRVYLSCALDRCADAWSTIATWSTSGFIRFTFARQAIAMTWDFAECNVFSSSTGNFGGAVEWVVKSLSELPAIGSGNIKQLDARHVSMPTESCLSTDPPYYDNIGYADLSDYFYVWLKRSVGDIFPDVFSTITVPKSDELVAMPHRHKNRRAAEDYFLNGMSEAFSNISSQLNRKLPATIYYAFKQSEMSEEGLTSSGWATFLEAVISSGLSVVGTWPVRTERAGRTISVGTNALATSVVLVCRRKEAMAESITRAEFIRALKRELPPAISELQAANIAPADMPQSAIGPGMGVFSRYRAVLESDDSPMSVKTALQLINRELDEYLGGIQGEFDADTRFAITWFEQNGVGKGDYGVADNLARARGISVDSVKHAGIVESTAGKVRILSRDELDEDWDPEDDRHLTVWECLQHLVRQHEKDGISNDTAVLLKKINTQAEAVKDLAYCLYDISANKRKDAKEATAYNALIADWAELTKAAAAIHDTRGDRQIRLDI</sequence>
<reference evidence="2" key="2">
    <citation type="submission" date="2020-09" db="EMBL/GenBank/DDBJ databases">
        <authorList>
            <person name="Sun Q."/>
            <person name="Zhou Y."/>
        </authorList>
    </citation>
    <scope>NUCLEOTIDE SEQUENCE</scope>
    <source>
        <strain evidence="2">CGMCC 1.12919</strain>
    </source>
</reference>